<name>A0A9P9WLP2_9PEZI</name>
<evidence type="ECO:0008006" key="5">
    <source>
        <dbReference type="Google" id="ProtNLM"/>
    </source>
</evidence>
<gene>
    <name evidence="3" type="ORF">JX265_006227</name>
</gene>
<evidence type="ECO:0000259" key="1">
    <source>
        <dbReference type="Pfam" id="PF06985"/>
    </source>
</evidence>
<organism evidence="3 4">
    <name type="scientific">Neoarthrinium moseri</name>
    <dbReference type="NCBI Taxonomy" id="1658444"/>
    <lineage>
        <taxon>Eukaryota</taxon>
        <taxon>Fungi</taxon>
        <taxon>Dikarya</taxon>
        <taxon>Ascomycota</taxon>
        <taxon>Pezizomycotina</taxon>
        <taxon>Sordariomycetes</taxon>
        <taxon>Xylariomycetidae</taxon>
        <taxon>Amphisphaeriales</taxon>
        <taxon>Apiosporaceae</taxon>
        <taxon>Neoarthrinium</taxon>
    </lineage>
</organism>
<evidence type="ECO:0000313" key="4">
    <source>
        <dbReference type="Proteomes" id="UP000829685"/>
    </source>
</evidence>
<sequence>MRLLDVTTLQMADFFGVDVPRYAILSHTWGREEVSYQDMLQGRHSQVLGKKGASKIQAACLRARRDDLHYVWIDTCCIDKTSSAELSEAINSMFAWYKRATVCYAYLDNVNADLNQYAHIQVDTAPTPKELDQIIESDFARSRWFTRGWTLQELIAPQNLKFMVQIGSVEERILAGRMQLNRVSVAQKLSWASSRVTTRVEDMSYCLLGIFDINMPLLYGEGSRAFERFQEEIARTTNDQSLFAWETTGYDHGSLLAPDISCFSRAGKIITWDRLIFRIASQSHRLAVVDIKAAEKAELRDVFILRMPSSTVEEGFSTSQESVKIWVRLEVDNNATTAPEFEVVDSFPPQFWNRETLTFWMRKENRVQGAVHLLSKDGDEFVIAVGFTRTKTRFSISSFSSQWVHIMPVDERLTLEQLCHQASIVQFGVDTATTSHFEQARWTVEAAINLSTIMGEVVFVADVNVSQR</sequence>
<dbReference type="AlphaFoldDB" id="A0A9P9WLP2"/>
<feature type="domain" description="Heterokaryon incompatibility" evidence="1">
    <location>
        <begin position="22"/>
        <end position="153"/>
    </location>
</feature>
<evidence type="ECO:0000313" key="3">
    <source>
        <dbReference type="EMBL" id="KAI1870057.1"/>
    </source>
</evidence>
<dbReference type="Pfam" id="PF06985">
    <property type="entry name" value="HET"/>
    <property type="match status" value="1"/>
</dbReference>
<comment type="caution">
    <text evidence="3">The sequence shown here is derived from an EMBL/GenBank/DDBJ whole genome shotgun (WGS) entry which is preliminary data.</text>
</comment>
<dbReference type="Proteomes" id="UP000829685">
    <property type="component" value="Unassembled WGS sequence"/>
</dbReference>
<dbReference type="Pfam" id="PF26640">
    <property type="entry name" value="DUF8212"/>
    <property type="match status" value="1"/>
</dbReference>
<accession>A0A9P9WLP2</accession>
<dbReference type="EMBL" id="JAFIMR010000014">
    <property type="protein sequence ID" value="KAI1870057.1"/>
    <property type="molecule type" value="Genomic_DNA"/>
</dbReference>
<evidence type="ECO:0000259" key="2">
    <source>
        <dbReference type="Pfam" id="PF26640"/>
    </source>
</evidence>
<reference evidence="3" key="1">
    <citation type="submission" date="2021-03" db="EMBL/GenBank/DDBJ databases">
        <title>Revisited historic fungal species revealed as producer of novel bioactive compounds through whole genome sequencing and comparative genomics.</title>
        <authorList>
            <person name="Vignolle G.A."/>
            <person name="Hochenegger N."/>
            <person name="Mach R.L."/>
            <person name="Mach-Aigner A.R."/>
            <person name="Javad Rahimi M."/>
            <person name="Salim K.A."/>
            <person name="Chan C.M."/>
            <person name="Lim L.B.L."/>
            <person name="Cai F."/>
            <person name="Druzhinina I.S."/>
            <person name="U'Ren J.M."/>
            <person name="Derntl C."/>
        </authorList>
    </citation>
    <scope>NUCLEOTIDE SEQUENCE</scope>
    <source>
        <strain evidence="3">TUCIM 5799</strain>
    </source>
</reference>
<protein>
    <recommendedName>
        <fullName evidence="5">HET-domain-containing protein</fullName>
    </recommendedName>
</protein>
<dbReference type="InterPro" id="IPR010730">
    <property type="entry name" value="HET"/>
</dbReference>
<feature type="domain" description="DUF8212" evidence="2">
    <location>
        <begin position="224"/>
        <end position="248"/>
    </location>
</feature>
<keyword evidence="4" id="KW-1185">Reference proteome</keyword>
<proteinExistence type="predicted"/>
<dbReference type="PANTHER" id="PTHR10622:SF10">
    <property type="entry name" value="HET DOMAIN-CONTAINING PROTEIN"/>
    <property type="match status" value="1"/>
</dbReference>
<dbReference type="InterPro" id="IPR058525">
    <property type="entry name" value="DUF8212"/>
</dbReference>
<dbReference type="PANTHER" id="PTHR10622">
    <property type="entry name" value="HET DOMAIN-CONTAINING PROTEIN"/>
    <property type="match status" value="1"/>
</dbReference>